<dbReference type="SUPFAM" id="SSF50685">
    <property type="entry name" value="Barwin-like endoglucanases"/>
    <property type="match status" value="1"/>
</dbReference>
<proteinExistence type="predicted"/>
<dbReference type="EMBL" id="AVPF01000014">
    <property type="protein sequence ID" value="KGX89546.1"/>
    <property type="molecule type" value="Genomic_DNA"/>
</dbReference>
<protein>
    <recommendedName>
        <fullName evidence="2">RlpA-like protein double-psi beta-barrel domain-containing protein</fullName>
    </recommendedName>
</protein>
<dbReference type="OrthoDB" id="2716326at2"/>
<dbReference type="InterPro" id="IPR009009">
    <property type="entry name" value="RlpA-like_DPBB"/>
</dbReference>
<gene>
    <name evidence="3" type="ORF">N783_05440</name>
</gene>
<evidence type="ECO:0000313" key="3">
    <source>
        <dbReference type="EMBL" id="KGX89546.1"/>
    </source>
</evidence>
<organism evidence="3 4">
    <name type="scientific">Pontibacillus marinus BH030004 = DSM 16465</name>
    <dbReference type="NCBI Taxonomy" id="1385511"/>
    <lineage>
        <taxon>Bacteria</taxon>
        <taxon>Bacillati</taxon>
        <taxon>Bacillota</taxon>
        <taxon>Bacilli</taxon>
        <taxon>Bacillales</taxon>
        <taxon>Bacillaceae</taxon>
        <taxon>Pontibacillus</taxon>
    </lineage>
</organism>
<dbReference type="InterPro" id="IPR024987">
    <property type="entry name" value="DUF3889"/>
</dbReference>
<dbReference type="InterPro" id="IPR051477">
    <property type="entry name" value="Expansin_CellWall"/>
</dbReference>
<evidence type="ECO:0000313" key="4">
    <source>
        <dbReference type="Proteomes" id="UP000030403"/>
    </source>
</evidence>
<dbReference type="AlphaFoldDB" id="A0A0A5G8T3"/>
<dbReference type="CDD" id="cd22191">
    <property type="entry name" value="DPBB_RlpA_EXP_N-like"/>
    <property type="match status" value="1"/>
</dbReference>
<reference evidence="3 4" key="1">
    <citation type="submission" date="2013-08" db="EMBL/GenBank/DDBJ databases">
        <authorList>
            <person name="Huang J."/>
            <person name="Wang G."/>
        </authorList>
    </citation>
    <scope>NUCLEOTIDE SEQUENCE [LARGE SCALE GENOMIC DNA]</scope>
    <source>
        <strain evidence="3 4">BH030004</strain>
    </source>
</reference>
<dbReference type="Pfam" id="PF13028">
    <property type="entry name" value="DUF3889"/>
    <property type="match status" value="1"/>
</dbReference>
<comment type="caution">
    <text evidence="3">The sequence shown here is derived from an EMBL/GenBank/DDBJ whole genome shotgun (WGS) entry which is preliminary data.</text>
</comment>
<feature type="domain" description="RlpA-like protein double-psi beta-barrel" evidence="2">
    <location>
        <begin position="45"/>
        <end position="136"/>
    </location>
</feature>
<dbReference type="Gene3D" id="2.40.40.10">
    <property type="entry name" value="RlpA-like domain"/>
    <property type="match status" value="1"/>
</dbReference>
<dbReference type="InterPro" id="IPR036908">
    <property type="entry name" value="RlpA-like_sf"/>
</dbReference>
<keyword evidence="4" id="KW-1185">Reference proteome</keyword>
<sequence>MYAYDQYGNPYVYSPYPIAYVPQPYNPYQRGYYPNFYYRQQSVQGQASWTEGGADTACNTPWSTNNYMTTAVSENSPYKCGQKLKVKNLSSNNQKEITVTVVDKVPNYPENKINLHRKAFQALGANLDAGIINVQITPISPEQESSEWGKYLMNVTQTAYPNYQITDYKSVSKTEVSSNQTKEVYEFTLQSPQETLKVQGSVTYNPQTGRVASFDLKEV</sequence>
<name>A0A0A5G8T3_9BACI</name>
<evidence type="ECO:0000256" key="1">
    <source>
        <dbReference type="ARBA" id="ARBA00022729"/>
    </source>
</evidence>
<dbReference type="Gene3D" id="3.10.450.390">
    <property type="entry name" value="Protein of unknown function DUF3889"/>
    <property type="match status" value="1"/>
</dbReference>
<accession>A0A0A5G8T3</accession>
<dbReference type="PANTHER" id="PTHR31836">
    <property type="match status" value="1"/>
</dbReference>
<evidence type="ECO:0000259" key="2">
    <source>
        <dbReference type="Pfam" id="PF03330"/>
    </source>
</evidence>
<dbReference type="Proteomes" id="UP000030403">
    <property type="component" value="Unassembled WGS sequence"/>
</dbReference>
<keyword evidence="1" id="KW-0732">Signal</keyword>
<dbReference type="PANTHER" id="PTHR31836:SF28">
    <property type="entry name" value="SRCR DOMAIN-CONTAINING PROTEIN-RELATED"/>
    <property type="match status" value="1"/>
</dbReference>
<dbReference type="STRING" id="1385511.GCA_000425225_01201"/>
<dbReference type="Pfam" id="PF03330">
    <property type="entry name" value="DPBB_1"/>
    <property type="match status" value="1"/>
</dbReference>
<dbReference type="eggNOG" id="ENOG502ZUQG">
    <property type="taxonomic scope" value="Bacteria"/>
</dbReference>